<evidence type="ECO:0000256" key="7">
    <source>
        <dbReference type="SAM" id="Phobius"/>
    </source>
</evidence>
<dbReference type="Pfam" id="PF06609">
    <property type="entry name" value="TRI12"/>
    <property type="match status" value="1"/>
</dbReference>
<evidence type="ECO:0000256" key="2">
    <source>
        <dbReference type="ARBA" id="ARBA00022448"/>
    </source>
</evidence>
<feature type="region of interest" description="Disordered" evidence="6">
    <location>
        <begin position="1"/>
        <end position="21"/>
    </location>
</feature>
<evidence type="ECO:0000256" key="5">
    <source>
        <dbReference type="ARBA" id="ARBA00023136"/>
    </source>
</evidence>
<comment type="subcellular location">
    <subcellularLocation>
        <location evidence="1">Membrane</location>
        <topology evidence="1">Multi-pass membrane protein</topology>
    </subcellularLocation>
</comment>
<dbReference type="PANTHER" id="PTHR23501:SF195">
    <property type="entry name" value="PEP5"/>
    <property type="match status" value="1"/>
</dbReference>
<feature type="transmembrane region" description="Helical" evidence="7">
    <location>
        <begin position="248"/>
        <end position="269"/>
    </location>
</feature>
<evidence type="ECO:0000256" key="3">
    <source>
        <dbReference type="ARBA" id="ARBA00022692"/>
    </source>
</evidence>
<keyword evidence="3 7" id="KW-0812">Transmembrane</keyword>
<keyword evidence="2" id="KW-0813">Transport</keyword>
<feature type="transmembrane region" description="Helical" evidence="7">
    <location>
        <begin position="359"/>
        <end position="379"/>
    </location>
</feature>
<sequence length="597" mass="64047">MQDHSTNTVTPARDVDKGDYGEHTEVEVAVDNTHVYEEEAEPELHARTWFAIAAFFLLNYTQVVALQGPTAVLNYIGTDLDNTRVQSWVVVVLSLVQGVLGPVISTASDTFQARKSLLVSSCAISFVGACIAPGSNDIYRLIGANVLVGVGFASVPLAYAVPSEILPRRWRPMAQAGVNVAATLATISGPFMIGALTKRNPHTGWRLFYWFEAALWAATTFALLVGYQPPKRHTELDHLSFWRKIGRIDWVGCGLLTAGLSLFLASTSLGGGLYSWTDATVLATMIIGLLILVAFALYEWKGTKSGILNHDLFRGGRDQGRTFTLCVALLALEAIMIFGYALFYPIMSQVLFTTDPVLIVARSQACWIPGLFSTLFWGYISTRFRTIREPLFIGFSLFTGGLIGLATVEPSQSASAIGFSCLVGFGLGAPLILAVTGVQLSTPHRFIATATACTTSARAIAGAVFSVIDTAAFNDRITKYLPQYVAKAASAAGLPSSSLPGFIEALASGDHAALAQVPGVTPLVIAQGARALQQAYADSIRIVFIIAAPFGVVALVACWFLGDLKKTMNLHIDAPVEMVQRTGPAEEEGAQNVKQMR</sequence>
<evidence type="ECO:0000256" key="1">
    <source>
        <dbReference type="ARBA" id="ARBA00004141"/>
    </source>
</evidence>
<dbReference type="InterPro" id="IPR010573">
    <property type="entry name" value="MFS_Str1/Tri12-like"/>
</dbReference>
<evidence type="ECO:0000313" key="9">
    <source>
        <dbReference type="EMBL" id="KIW63983.1"/>
    </source>
</evidence>
<dbReference type="GO" id="GO:0022857">
    <property type="term" value="F:transmembrane transporter activity"/>
    <property type="evidence" value="ECO:0007669"/>
    <property type="project" value="InterPro"/>
</dbReference>
<feature type="compositionally biased region" description="Polar residues" evidence="6">
    <location>
        <begin position="1"/>
        <end position="10"/>
    </location>
</feature>
<feature type="transmembrane region" description="Helical" evidence="7">
    <location>
        <begin position="322"/>
        <end position="347"/>
    </location>
</feature>
<dbReference type="GO" id="GO:0005886">
    <property type="term" value="C:plasma membrane"/>
    <property type="evidence" value="ECO:0007669"/>
    <property type="project" value="TreeGrafter"/>
</dbReference>
<feature type="transmembrane region" description="Helical" evidence="7">
    <location>
        <begin position="542"/>
        <end position="562"/>
    </location>
</feature>
<dbReference type="SUPFAM" id="SSF103473">
    <property type="entry name" value="MFS general substrate transporter"/>
    <property type="match status" value="1"/>
</dbReference>
<gene>
    <name evidence="9" type="ORF">PV04_08943</name>
</gene>
<dbReference type="InterPro" id="IPR020846">
    <property type="entry name" value="MFS_dom"/>
</dbReference>
<evidence type="ECO:0000313" key="10">
    <source>
        <dbReference type="Proteomes" id="UP000054266"/>
    </source>
</evidence>
<feature type="transmembrane region" description="Helical" evidence="7">
    <location>
        <begin position="141"/>
        <end position="161"/>
    </location>
</feature>
<name>A0A0D2F7L0_9EURO</name>
<dbReference type="PROSITE" id="PS50850">
    <property type="entry name" value="MFS"/>
    <property type="match status" value="1"/>
</dbReference>
<feature type="transmembrane region" description="Helical" evidence="7">
    <location>
        <begin position="281"/>
        <end position="301"/>
    </location>
</feature>
<feature type="transmembrane region" description="Helical" evidence="7">
    <location>
        <begin position="414"/>
        <end position="435"/>
    </location>
</feature>
<feature type="transmembrane region" description="Helical" evidence="7">
    <location>
        <begin position="85"/>
        <end position="104"/>
    </location>
</feature>
<evidence type="ECO:0000256" key="6">
    <source>
        <dbReference type="SAM" id="MobiDB-lite"/>
    </source>
</evidence>
<organism evidence="9 10">
    <name type="scientific">Phialophora macrospora</name>
    <dbReference type="NCBI Taxonomy" id="1851006"/>
    <lineage>
        <taxon>Eukaryota</taxon>
        <taxon>Fungi</taxon>
        <taxon>Dikarya</taxon>
        <taxon>Ascomycota</taxon>
        <taxon>Pezizomycotina</taxon>
        <taxon>Eurotiomycetes</taxon>
        <taxon>Chaetothyriomycetidae</taxon>
        <taxon>Chaetothyriales</taxon>
        <taxon>Herpotrichiellaceae</taxon>
        <taxon>Phialophora</taxon>
    </lineage>
</organism>
<dbReference type="HOGENOM" id="CLU_000960_25_1_1"/>
<evidence type="ECO:0000259" key="8">
    <source>
        <dbReference type="PROSITE" id="PS50850"/>
    </source>
</evidence>
<keyword evidence="10" id="KW-1185">Reference proteome</keyword>
<dbReference type="Gene3D" id="1.20.1250.20">
    <property type="entry name" value="MFS general substrate transporter like domains"/>
    <property type="match status" value="2"/>
</dbReference>
<feature type="transmembrane region" description="Helical" evidence="7">
    <location>
        <begin position="207"/>
        <end position="227"/>
    </location>
</feature>
<evidence type="ECO:0000256" key="4">
    <source>
        <dbReference type="ARBA" id="ARBA00022989"/>
    </source>
</evidence>
<dbReference type="InterPro" id="IPR053791">
    <property type="entry name" value="MFS_Tri12-like"/>
</dbReference>
<dbReference type="Proteomes" id="UP000054266">
    <property type="component" value="Unassembled WGS sequence"/>
</dbReference>
<protein>
    <recommendedName>
        <fullName evidence="8">Major facilitator superfamily (MFS) profile domain-containing protein</fullName>
    </recommendedName>
</protein>
<dbReference type="InterPro" id="IPR036259">
    <property type="entry name" value="MFS_trans_sf"/>
</dbReference>
<dbReference type="AlphaFoldDB" id="A0A0D2F7L0"/>
<feature type="transmembrane region" description="Helical" evidence="7">
    <location>
        <begin position="391"/>
        <end position="408"/>
    </location>
</feature>
<dbReference type="EMBL" id="KN846961">
    <property type="protein sequence ID" value="KIW63983.1"/>
    <property type="molecule type" value="Genomic_DNA"/>
</dbReference>
<feature type="transmembrane region" description="Helical" evidence="7">
    <location>
        <begin position="116"/>
        <end position="135"/>
    </location>
</feature>
<keyword evidence="5 7" id="KW-0472">Membrane</keyword>
<proteinExistence type="predicted"/>
<feature type="domain" description="Major facilitator superfamily (MFS) profile" evidence="8">
    <location>
        <begin position="47"/>
        <end position="566"/>
    </location>
</feature>
<accession>A0A0D2F7L0</accession>
<reference evidence="9 10" key="1">
    <citation type="submission" date="2015-01" db="EMBL/GenBank/DDBJ databases">
        <title>The Genome Sequence of Capronia semiimmersa CBS27337.</title>
        <authorList>
            <consortium name="The Broad Institute Genomics Platform"/>
            <person name="Cuomo C."/>
            <person name="de Hoog S."/>
            <person name="Gorbushina A."/>
            <person name="Stielow B."/>
            <person name="Teixiera M."/>
            <person name="Abouelleil A."/>
            <person name="Chapman S.B."/>
            <person name="Priest M."/>
            <person name="Young S.K."/>
            <person name="Wortman J."/>
            <person name="Nusbaum C."/>
            <person name="Birren B."/>
        </authorList>
    </citation>
    <scope>NUCLEOTIDE SEQUENCE [LARGE SCALE GENOMIC DNA]</scope>
    <source>
        <strain evidence="9 10">CBS 27337</strain>
    </source>
</reference>
<feature type="transmembrane region" description="Helical" evidence="7">
    <location>
        <begin position="173"/>
        <end position="195"/>
    </location>
</feature>
<dbReference type="CDD" id="cd06179">
    <property type="entry name" value="MFS_TRI12_like"/>
    <property type="match status" value="1"/>
</dbReference>
<dbReference type="PANTHER" id="PTHR23501">
    <property type="entry name" value="MAJOR FACILITATOR SUPERFAMILY"/>
    <property type="match status" value="1"/>
</dbReference>
<keyword evidence="4 7" id="KW-1133">Transmembrane helix</keyword>